<organism evidence="2">
    <name type="scientific">Pararge aegeria</name>
    <name type="common">speckled wood butterfly</name>
    <dbReference type="NCBI Taxonomy" id="116150"/>
    <lineage>
        <taxon>Eukaryota</taxon>
        <taxon>Metazoa</taxon>
        <taxon>Ecdysozoa</taxon>
        <taxon>Arthropoda</taxon>
        <taxon>Hexapoda</taxon>
        <taxon>Insecta</taxon>
        <taxon>Pterygota</taxon>
        <taxon>Neoptera</taxon>
        <taxon>Endopterygota</taxon>
        <taxon>Lepidoptera</taxon>
        <taxon>Glossata</taxon>
        <taxon>Ditrysia</taxon>
        <taxon>Papilionoidea</taxon>
        <taxon>Nymphalidae</taxon>
        <taxon>Satyrinae</taxon>
        <taxon>Satyrini</taxon>
        <taxon>Parargina</taxon>
        <taxon>Pararge</taxon>
    </lineage>
</organism>
<feature type="transmembrane region" description="Helical" evidence="1">
    <location>
        <begin position="50"/>
        <end position="72"/>
    </location>
</feature>
<evidence type="ECO:0000313" key="2">
    <source>
        <dbReference type="EMBL" id="JAA80092.1"/>
    </source>
</evidence>
<sequence length="89" mass="10287">MICIKVQICLRYLTRGSSQNVCETRFRTAGFATLNRAQSGPFYFEEIQSLILTTSSLASVQVLCLWFFITFYRTQYQTNNVSTQVLIQK</sequence>
<keyword evidence="1" id="KW-0812">Transmembrane</keyword>
<keyword evidence="1" id="KW-0472">Membrane</keyword>
<dbReference type="AlphaFoldDB" id="S4PT87"/>
<keyword evidence="1" id="KW-1133">Transmembrane helix</keyword>
<name>S4PT87_9NEOP</name>
<proteinExistence type="predicted"/>
<reference evidence="2" key="2">
    <citation type="submission" date="2013-05" db="EMBL/GenBank/DDBJ databases">
        <authorList>
            <person name="Carter J.-M."/>
            <person name="Baker S.C."/>
            <person name="Pink R."/>
            <person name="Carter D.R.F."/>
            <person name="Collins A."/>
            <person name="Tomlin J."/>
            <person name="Gibbs M."/>
            <person name="Breuker C.J."/>
        </authorList>
    </citation>
    <scope>NUCLEOTIDE SEQUENCE</scope>
    <source>
        <tissue evidence="2">Ovary</tissue>
    </source>
</reference>
<protein>
    <submittedName>
        <fullName evidence="2">Uncharacterized protein</fullName>
    </submittedName>
</protein>
<accession>S4PT87</accession>
<reference evidence="2" key="1">
    <citation type="journal article" date="2013" name="BMC Genomics">
        <title>Unscrambling butterfly oogenesis.</title>
        <authorList>
            <person name="Carter J.M."/>
            <person name="Baker S.C."/>
            <person name="Pink R."/>
            <person name="Carter D.R."/>
            <person name="Collins A."/>
            <person name="Tomlin J."/>
            <person name="Gibbs M."/>
            <person name="Breuker C.J."/>
        </authorList>
    </citation>
    <scope>NUCLEOTIDE SEQUENCE</scope>
    <source>
        <tissue evidence="2">Ovary</tissue>
    </source>
</reference>
<dbReference type="EMBL" id="GAIX01012468">
    <property type="protein sequence ID" value="JAA80092.1"/>
    <property type="molecule type" value="Transcribed_RNA"/>
</dbReference>
<evidence type="ECO:0000256" key="1">
    <source>
        <dbReference type="SAM" id="Phobius"/>
    </source>
</evidence>